<name>X0WIG5_9ZZZZ</name>
<evidence type="ECO:0000313" key="1">
    <source>
        <dbReference type="EMBL" id="GAG22992.1"/>
    </source>
</evidence>
<proteinExistence type="predicted"/>
<dbReference type="EMBL" id="BARS01038472">
    <property type="protein sequence ID" value="GAG22992.1"/>
    <property type="molecule type" value="Genomic_DNA"/>
</dbReference>
<dbReference type="AlphaFoldDB" id="X0WIG5"/>
<organism evidence="1">
    <name type="scientific">marine sediment metagenome</name>
    <dbReference type="NCBI Taxonomy" id="412755"/>
    <lineage>
        <taxon>unclassified sequences</taxon>
        <taxon>metagenomes</taxon>
        <taxon>ecological metagenomes</taxon>
    </lineage>
</organism>
<accession>X0WIG5</accession>
<sequence>ARVGNVAFVGIGCEVLTEIGRAIKAASPYKHTFIITHCNGAAGYLVPENLYIEGGYEVRSSPFGPQAAAIVVKDAVGMLHGL</sequence>
<feature type="non-terminal residue" evidence="1">
    <location>
        <position position="1"/>
    </location>
</feature>
<comment type="caution">
    <text evidence="1">The sequence shown here is derived from an EMBL/GenBank/DDBJ whole genome shotgun (WGS) entry which is preliminary data.</text>
</comment>
<gene>
    <name evidence="1" type="ORF">S01H1_58866</name>
</gene>
<reference evidence="1" key="1">
    <citation type="journal article" date="2014" name="Front. Microbiol.">
        <title>High frequency of phylogenetically diverse reductive dehalogenase-homologous genes in deep subseafloor sedimentary metagenomes.</title>
        <authorList>
            <person name="Kawai M."/>
            <person name="Futagami T."/>
            <person name="Toyoda A."/>
            <person name="Takaki Y."/>
            <person name="Nishi S."/>
            <person name="Hori S."/>
            <person name="Arai W."/>
            <person name="Tsubouchi T."/>
            <person name="Morono Y."/>
            <person name="Uchiyama I."/>
            <person name="Ito T."/>
            <person name="Fujiyama A."/>
            <person name="Inagaki F."/>
            <person name="Takami H."/>
        </authorList>
    </citation>
    <scope>NUCLEOTIDE SEQUENCE</scope>
    <source>
        <strain evidence="1">Expedition CK06-06</strain>
    </source>
</reference>
<protein>
    <submittedName>
        <fullName evidence="1">Uncharacterized protein</fullName>
    </submittedName>
</protein>